<dbReference type="Gene3D" id="3.40.50.2300">
    <property type="match status" value="1"/>
</dbReference>
<dbReference type="PROSITE" id="PS51294">
    <property type="entry name" value="HTH_MYB"/>
    <property type="match status" value="1"/>
</dbReference>
<dbReference type="SUPFAM" id="SSF46689">
    <property type="entry name" value="Homeodomain-like"/>
    <property type="match status" value="1"/>
</dbReference>
<dbReference type="Proteomes" id="UP001408789">
    <property type="component" value="Unassembled WGS sequence"/>
</dbReference>
<dbReference type="GO" id="GO:0003677">
    <property type="term" value="F:DNA binding"/>
    <property type="evidence" value="ECO:0007669"/>
    <property type="project" value="InterPro"/>
</dbReference>
<keyword evidence="2" id="KW-0805">Transcription regulation</keyword>
<dbReference type="Gene3D" id="1.10.10.60">
    <property type="entry name" value="Homeodomain-like"/>
    <property type="match status" value="1"/>
</dbReference>
<evidence type="ECO:0000313" key="9">
    <source>
        <dbReference type="EMBL" id="KAK9056214.1"/>
    </source>
</evidence>
<dbReference type="PROSITE" id="PS50110">
    <property type="entry name" value="RESPONSE_REGULATORY"/>
    <property type="match status" value="1"/>
</dbReference>
<keyword evidence="10" id="KW-1185">Reference proteome</keyword>
<dbReference type="InterPro" id="IPR044841">
    <property type="entry name" value="LUX/BOA-like"/>
</dbReference>
<dbReference type="Pfam" id="PF00249">
    <property type="entry name" value="Myb_DNA-binding"/>
    <property type="match status" value="1"/>
</dbReference>
<sequence length="538" mass="60411">MSRRNPPRKHTKSVQTKDICILLVNDDDVCKNIVADMLDHCRYEAFSYEREMDALNMIQEKKDVTELILTNVQRTYAKRHGIIEHIEKKLKLKIILMSPDADDIDVSTTIGRKGVTVYFMKCLSVDEMNNLWSTALAREKNKKELSCGKVLLQENAGSEGIGDDNEQHGNIKKKPRVVWTKEMHRKFVQAIERLGGDKAFPKKIVELMDVPGLTRGNVASHLQKYRLCMKRAQEVFAGSSYDFTDNFGFNTLQEKFQQYHWNPFQMGSSNTTTSPFNLNYYKSRSIRPQPRLSLLKTIQLKPNYNFSEYGDDTKNALLRSIEDSRVHPDTSFAGFRFARDGKSVVFGQDSHVASSVEQQLSFPEMGNDDSTHCPPFLDSFTPQQSSIAPPGTVDELVSISSELSSLTALLADDEPMPAIMTQLQPSAAPPAFDWNKAVTQPSSSAAPPWPEPQQLAAITPPQSAVLQWIELEELPNFSPQQPSPENTADITSDIFSEFTLNPPLPPEFCEHGVVGDDISADEPISGFGELLFDNLELT</sequence>
<protein>
    <submittedName>
        <fullName evidence="9">Uncharacterized protein</fullName>
    </submittedName>
</protein>
<dbReference type="SUPFAM" id="SSF52172">
    <property type="entry name" value="CheY-like"/>
    <property type="match status" value="1"/>
</dbReference>
<dbReference type="InterPro" id="IPR001789">
    <property type="entry name" value="Sig_transdc_resp-reg_receiver"/>
</dbReference>
<dbReference type="NCBIfam" id="TIGR01557">
    <property type="entry name" value="myb_SHAQKYF"/>
    <property type="match status" value="1"/>
</dbReference>
<dbReference type="InterPro" id="IPR006447">
    <property type="entry name" value="Myb_dom_plants"/>
</dbReference>
<accession>A0AAP0CN24</accession>
<dbReference type="GO" id="GO:0000160">
    <property type="term" value="P:phosphorelay signal transduction system"/>
    <property type="evidence" value="ECO:0007669"/>
    <property type="project" value="InterPro"/>
</dbReference>
<dbReference type="PANTHER" id="PTHR31442:SF28">
    <property type="entry name" value="TWO-COMPONENT RESPONSE REGULATOR ORR26"/>
    <property type="match status" value="1"/>
</dbReference>
<evidence type="ECO:0000256" key="5">
    <source>
        <dbReference type="PROSITE-ProRule" id="PRU00169"/>
    </source>
</evidence>
<name>A0AAP0CN24_9ASTR</name>
<gene>
    <name evidence="9" type="ORF">SSX86_027304</name>
</gene>
<dbReference type="FunFam" id="1.10.10.60:FF:000007">
    <property type="entry name" value="Two-component response regulator"/>
    <property type="match status" value="1"/>
</dbReference>
<dbReference type="InterPro" id="IPR009057">
    <property type="entry name" value="Homeodomain-like_sf"/>
</dbReference>
<feature type="region of interest" description="Disordered" evidence="6">
    <location>
        <begin position="430"/>
        <end position="451"/>
    </location>
</feature>
<dbReference type="EMBL" id="JBCNJP010000025">
    <property type="protein sequence ID" value="KAK9056214.1"/>
    <property type="molecule type" value="Genomic_DNA"/>
</dbReference>
<dbReference type="InterPro" id="IPR001005">
    <property type="entry name" value="SANT/Myb"/>
</dbReference>
<evidence type="ECO:0000256" key="4">
    <source>
        <dbReference type="ARBA" id="ARBA00023242"/>
    </source>
</evidence>
<evidence type="ECO:0000256" key="1">
    <source>
        <dbReference type="ARBA" id="ARBA00004123"/>
    </source>
</evidence>
<evidence type="ECO:0000256" key="2">
    <source>
        <dbReference type="ARBA" id="ARBA00023015"/>
    </source>
</evidence>
<keyword evidence="3" id="KW-0804">Transcription</keyword>
<evidence type="ECO:0000313" key="10">
    <source>
        <dbReference type="Proteomes" id="UP001408789"/>
    </source>
</evidence>
<feature type="domain" description="Response regulatory" evidence="7">
    <location>
        <begin position="20"/>
        <end position="136"/>
    </location>
</feature>
<dbReference type="AlphaFoldDB" id="A0AAP0CN24"/>
<dbReference type="GO" id="GO:0005634">
    <property type="term" value="C:nucleus"/>
    <property type="evidence" value="ECO:0007669"/>
    <property type="project" value="UniProtKB-SubCell"/>
</dbReference>
<dbReference type="GO" id="GO:0003700">
    <property type="term" value="F:DNA-binding transcription factor activity"/>
    <property type="evidence" value="ECO:0007669"/>
    <property type="project" value="InterPro"/>
</dbReference>
<comment type="caution">
    <text evidence="9">The sequence shown here is derived from an EMBL/GenBank/DDBJ whole genome shotgun (WGS) entry which is preliminary data.</text>
</comment>
<proteinExistence type="predicted"/>
<comment type="caution">
    <text evidence="5">Lacks conserved residue(s) required for the propagation of feature annotation.</text>
</comment>
<dbReference type="PANTHER" id="PTHR31442">
    <property type="entry name" value="HOMEODOMAIN-LIKE SUPERFAMILY PROTEIN-RELATED"/>
    <property type="match status" value="1"/>
</dbReference>
<organism evidence="9 10">
    <name type="scientific">Deinandra increscens subsp. villosa</name>
    <dbReference type="NCBI Taxonomy" id="3103831"/>
    <lineage>
        <taxon>Eukaryota</taxon>
        <taxon>Viridiplantae</taxon>
        <taxon>Streptophyta</taxon>
        <taxon>Embryophyta</taxon>
        <taxon>Tracheophyta</taxon>
        <taxon>Spermatophyta</taxon>
        <taxon>Magnoliopsida</taxon>
        <taxon>eudicotyledons</taxon>
        <taxon>Gunneridae</taxon>
        <taxon>Pentapetalae</taxon>
        <taxon>asterids</taxon>
        <taxon>campanulids</taxon>
        <taxon>Asterales</taxon>
        <taxon>Asteraceae</taxon>
        <taxon>Asteroideae</taxon>
        <taxon>Heliantheae alliance</taxon>
        <taxon>Madieae</taxon>
        <taxon>Madiinae</taxon>
        <taxon>Deinandra</taxon>
    </lineage>
</organism>
<keyword evidence="4" id="KW-0539">Nucleus</keyword>
<evidence type="ECO:0000256" key="3">
    <source>
        <dbReference type="ARBA" id="ARBA00023163"/>
    </source>
</evidence>
<comment type="subcellular location">
    <subcellularLocation>
        <location evidence="1">Nucleus</location>
    </subcellularLocation>
</comment>
<dbReference type="InterPro" id="IPR017930">
    <property type="entry name" value="Myb_dom"/>
</dbReference>
<reference evidence="9 10" key="1">
    <citation type="submission" date="2024-04" db="EMBL/GenBank/DDBJ databases">
        <title>The reference genome of an endangered Asteraceae, Deinandra increscens subsp. villosa, native to the Central Coast of California.</title>
        <authorList>
            <person name="Guilliams M."/>
            <person name="Hasenstab-Lehman K."/>
            <person name="Meyer R."/>
            <person name="Mcevoy S."/>
        </authorList>
    </citation>
    <scope>NUCLEOTIDE SEQUENCE [LARGE SCALE GENOMIC DNA]</scope>
    <source>
        <tissue evidence="9">Leaf</tissue>
    </source>
</reference>
<evidence type="ECO:0000259" key="7">
    <source>
        <dbReference type="PROSITE" id="PS50110"/>
    </source>
</evidence>
<feature type="domain" description="HTH myb-type" evidence="8">
    <location>
        <begin position="171"/>
        <end position="230"/>
    </location>
</feature>
<dbReference type="InterPro" id="IPR011006">
    <property type="entry name" value="CheY-like_superfamily"/>
</dbReference>
<evidence type="ECO:0000256" key="6">
    <source>
        <dbReference type="SAM" id="MobiDB-lite"/>
    </source>
</evidence>
<evidence type="ECO:0000259" key="8">
    <source>
        <dbReference type="PROSITE" id="PS51294"/>
    </source>
</evidence>